<evidence type="ECO:0008006" key="5">
    <source>
        <dbReference type="Google" id="ProtNLM"/>
    </source>
</evidence>
<dbReference type="InterPro" id="IPR011044">
    <property type="entry name" value="Quino_amine_DH_bsu"/>
</dbReference>
<accession>A0ABW4L576</accession>
<keyword evidence="4" id="KW-1185">Reference proteome</keyword>
<dbReference type="InterPro" id="IPR015943">
    <property type="entry name" value="WD40/YVTN_repeat-like_dom_sf"/>
</dbReference>
<feature type="chain" id="PRO_5047462678" description="PQQ-binding-like beta-propeller repeat protein" evidence="2">
    <location>
        <begin position="20"/>
        <end position="461"/>
    </location>
</feature>
<dbReference type="SUPFAM" id="SSF50969">
    <property type="entry name" value="YVTN repeat-like/Quinoprotein amine dehydrogenase"/>
    <property type="match status" value="1"/>
</dbReference>
<evidence type="ECO:0000313" key="4">
    <source>
        <dbReference type="Proteomes" id="UP001597277"/>
    </source>
</evidence>
<evidence type="ECO:0000256" key="1">
    <source>
        <dbReference type="SAM" id="MobiDB-lite"/>
    </source>
</evidence>
<gene>
    <name evidence="3" type="ORF">ACFSE6_09160</name>
</gene>
<dbReference type="RefSeq" id="WP_388005423.1">
    <property type="nucleotide sequence ID" value="NZ_JBHUEE010000004.1"/>
</dbReference>
<evidence type="ECO:0000256" key="2">
    <source>
        <dbReference type="SAM" id="SignalP"/>
    </source>
</evidence>
<dbReference type="EMBL" id="JBHUEE010000004">
    <property type="protein sequence ID" value="MFD1718003.1"/>
    <property type="molecule type" value="Genomic_DNA"/>
</dbReference>
<comment type="caution">
    <text evidence="3">The sequence shown here is derived from an EMBL/GenBank/DDBJ whole genome shotgun (WGS) entry which is preliminary data.</text>
</comment>
<evidence type="ECO:0000313" key="3">
    <source>
        <dbReference type="EMBL" id="MFD1718003.1"/>
    </source>
</evidence>
<sequence length="461" mass="49478">MIGAVVVVLLLVRAVSALSDGGESRSDSGATPDDTARPNDVGATWVVQDADLRPELDEPDFVGELDGSFDGNYLVDAGPAWLAMTGDEAGGDIALHGLDPESGEEVWRRELDGGLCAPDPLPDGLVFCASALQRDRATDLGTRWRLHLLDPATGQDARTADVEAWASAVHVAGETLMVLEEREPSPHAVVSGFTAQLEPRWSLDLAGREHHDDLFSDDRIIGRPGPGVERDGPIMDRTRFRDVGPRGRTVAIWAGMATAFVDPASGELLGLPWCSRLVDDGERLWCNEPDGAVAYSYSLDELHRVERIRLLFPGTDGGAATDVTRPVFADEDGRVFSVDRGTGHVNGPFADLGTGSAFGQTIEPSVSTSKGHTFISGENGLALLTPGSDELAWFNREVDNVDAPIVREDDLLAGTFEFRLLSLSDGRERHVLRQPYGIYTVPVGEEIAGVGLDELALLDIP</sequence>
<reference evidence="4" key="1">
    <citation type="journal article" date="2019" name="Int. J. Syst. Evol. Microbiol.">
        <title>The Global Catalogue of Microorganisms (GCM) 10K type strain sequencing project: providing services to taxonomists for standard genome sequencing and annotation.</title>
        <authorList>
            <consortium name="The Broad Institute Genomics Platform"/>
            <consortium name="The Broad Institute Genome Sequencing Center for Infectious Disease"/>
            <person name="Wu L."/>
            <person name="Ma J."/>
        </authorList>
    </citation>
    <scope>NUCLEOTIDE SEQUENCE [LARGE SCALE GENOMIC DNA]</scope>
    <source>
        <strain evidence="4">JCM 17130</strain>
    </source>
</reference>
<dbReference type="Gene3D" id="2.130.10.10">
    <property type="entry name" value="YVTN repeat-like/Quinoprotein amine dehydrogenase"/>
    <property type="match status" value="1"/>
</dbReference>
<proteinExistence type="predicted"/>
<protein>
    <recommendedName>
        <fullName evidence="5">PQQ-binding-like beta-propeller repeat protein</fullName>
    </recommendedName>
</protein>
<feature type="region of interest" description="Disordered" evidence="1">
    <location>
        <begin position="20"/>
        <end position="40"/>
    </location>
</feature>
<name>A0ABW4L576_9MICO</name>
<dbReference type="Proteomes" id="UP001597277">
    <property type="component" value="Unassembled WGS sequence"/>
</dbReference>
<feature type="signal peptide" evidence="2">
    <location>
        <begin position="1"/>
        <end position="19"/>
    </location>
</feature>
<organism evidence="3 4">
    <name type="scientific">Georgenia deserti</name>
    <dbReference type="NCBI Taxonomy" id="2093781"/>
    <lineage>
        <taxon>Bacteria</taxon>
        <taxon>Bacillati</taxon>
        <taxon>Actinomycetota</taxon>
        <taxon>Actinomycetes</taxon>
        <taxon>Micrococcales</taxon>
        <taxon>Bogoriellaceae</taxon>
        <taxon>Georgenia</taxon>
    </lineage>
</organism>
<keyword evidence="2" id="KW-0732">Signal</keyword>